<sequence>MGESNELGISDWLITISNGEEWKRVSFGLEVSALVSCQVFDRKTRGYLPKSSLSLFIGFGDEWWSVTRALQVSL</sequence>
<proteinExistence type="predicted"/>
<organism evidence="1 2">
    <name type="scientific">Brassica cretica</name>
    <name type="common">Mustard</name>
    <dbReference type="NCBI Taxonomy" id="69181"/>
    <lineage>
        <taxon>Eukaryota</taxon>
        <taxon>Viridiplantae</taxon>
        <taxon>Streptophyta</taxon>
        <taxon>Embryophyta</taxon>
        <taxon>Tracheophyta</taxon>
        <taxon>Spermatophyta</taxon>
        <taxon>Magnoliopsida</taxon>
        <taxon>eudicotyledons</taxon>
        <taxon>Gunneridae</taxon>
        <taxon>Pentapetalae</taxon>
        <taxon>rosids</taxon>
        <taxon>malvids</taxon>
        <taxon>Brassicales</taxon>
        <taxon>Brassicaceae</taxon>
        <taxon>Brassiceae</taxon>
        <taxon>Brassica</taxon>
    </lineage>
</organism>
<accession>A0A8S9N971</accession>
<dbReference type="AlphaFoldDB" id="A0A8S9N971"/>
<evidence type="ECO:0000313" key="2">
    <source>
        <dbReference type="Proteomes" id="UP000712600"/>
    </source>
</evidence>
<evidence type="ECO:0000313" key="1">
    <source>
        <dbReference type="EMBL" id="KAF3489164.1"/>
    </source>
</evidence>
<protein>
    <submittedName>
        <fullName evidence="1">Uncharacterized protein</fullName>
    </submittedName>
</protein>
<name>A0A8S9N971_BRACR</name>
<reference evidence="1" key="1">
    <citation type="submission" date="2019-12" db="EMBL/GenBank/DDBJ databases">
        <title>Genome sequencing and annotation of Brassica cretica.</title>
        <authorList>
            <person name="Studholme D.J."/>
            <person name="Sarris P."/>
        </authorList>
    </citation>
    <scope>NUCLEOTIDE SEQUENCE</scope>
    <source>
        <strain evidence="1">PFS-109/04</strain>
        <tissue evidence="1">Leaf</tissue>
    </source>
</reference>
<gene>
    <name evidence="1" type="ORF">F2Q69_00053563</name>
</gene>
<dbReference type="Proteomes" id="UP000712600">
    <property type="component" value="Unassembled WGS sequence"/>
</dbReference>
<dbReference type="EMBL" id="QGKX02002183">
    <property type="protein sequence ID" value="KAF3489164.1"/>
    <property type="molecule type" value="Genomic_DNA"/>
</dbReference>
<comment type="caution">
    <text evidence="1">The sequence shown here is derived from an EMBL/GenBank/DDBJ whole genome shotgun (WGS) entry which is preliminary data.</text>
</comment>